<reference evidence="2" key="3">
    <citation type="submission" date="2024-02" db="UniProtKB">
        <authorList>
            <consortium name="WormBaseParasite"/>
        </authorList>
    </citation>
    <scope>IDENTIFICATION</scope>
    <source>
        <strain evidence="2">pt0022</strain>
    </source>
</reference>
<organism evidence="1 2">
    <name type="scientific">Wuchereria bancrofti</name>
    <dbReference type="NCBI Taxonomy" id="6293"/>
    <lineage>
        <taxon>Eukaryota</taxon>
        <taxon>Metazoa</taxon>
        <taxon>Ecdysozoa</taxon>
        <taxon>Nematoda</taxon>
        <taxon>Chromadorea</taxon>
        <taxon>Rhabditida</taxon>
        <taxon>Spirurina</taxon>
        <taxon>Spiruromorpha</taxon>
        <taxon>Filarioidea</taxon>
        <taxon>Onchocercidae</taxon>
        <taxon>Wuchereria</taxon>
    </lineage>
</organism>
<evidence type="ECO:0000313" key="1">
    <source>
        <dbReference type="Proteomes" id="UP000093561"/>
    </source>
</evidence>
<dbReference type="WBParaSite" id="mrna-Wban_00521">
    <property type="protein sequence ID" value="mrna-Wban_00521"/>
    <property type="gene ID" value="Wban_00521"/>
</dbReference>
<accession>A0AAF5PH61</accession>
<dbReference type="AlphaFoldDB" id="A0AAF5PH61"/>
<reference evidence="1" key="2">
    <citation type="journal article" date="2016" name="Mol. Ecol.">
        <title>Population genomics of the filarial nematode parasite Wuchereria bancrofti from mosquitoes.</title>
        <authorList>
            <person name="Small S.T."/>
            <person name="Reimer L.J."/>
            <person name="Tisch D.J."/>
            <person name="King C.L."/>
            <person name="Christensen B.M."/>
            <person name="Siba P.M."/>
            <person name="Kazura J.W."/>
            <person name="Serre D."/>
            <person name="Zimmerman P.A."/>
        </authorList>
    </citation>
    <scope>NUCLEOTIDE SEQUENCE</scope>
    <source>
        <strain evidence="1">pt0022</strain>
    </source>
</reference>
<protein>
    <submittedName>
        <fullName evidence="2">Uncharacterized protein</fullName>
    </submittedName>
</protein>
<dbReference type="Proteomes" id="UP000093561">
    <property type="component" value="Unassembled WGS sequence"/>
</dbReference>
<proteinExistence type="predicted"/>
<reference evidence="1" key="1">
    <citation type="submission" date="2015-03" db="EMBL/GenBank/DDBJ databases">
        <title>Wuchereria bancrofti Genome Sequencing Papua New Guinea Strain.</title>
        <authorList>
            <person name="Small S.T."/>
            <person name="Serre D."/>
            <person name="Zimmerman P.A."/>
        </authorList>
    </citation>
    <scope>NUCLEOTIDE SEQUENCE [LARGE SCALE GENOMIC DNA]</scope>
    <source>
        <strain evidence="1">pt0022</strain>
    </source>
</reference>
<name>A0AAF5PH61_WUCBA</name>
<evidence type="ECO:0000313" key="2">
    <source>
        <dbReference type="WBParaSite" id="mrna-Wban_00521"/>
    </source>
</evidence>
<sequence length="237" mass="25324">MGTILVDSCSSGQKPVEKAVVAENYCFTIEQDGQNITILQGSVFGYAYALGGRVGGALKSLFVSRDNLLVSLDADDDMDDSSLSTYGQFEKLATENGVCIAGVKTVIGEKDPTATNNVTKLFTKSCRDAFHQCADDVKSMKISYSMIGESSALVDFGLINSRAMALANMELCTSSKNNSNVARSTGSTALSDNQTVLPSYQGNQSLELSLLMGVNCCFYITGYIFVFESTNTVGFVI</sequence>